<organism evidence="6 7">
    <name type="scientific">Polarella glacialis</name>
    <name type="common">Dinoflagellate</name>
    <dbReference type="NCBI Taxonomy" id="89957"/>
    <lineage>
        <taxon>Eukaryota</taxon>
        <taxon>Sar</taxon>
        <taxon>Alveolata</taxon>
        <taxon>Dinophyceae</taxon>
        <taxon>Suessiales</taxon>
        <taxon>Suessiaceae</taxon>
        <taxon>Polarella</taxon>
    </lineage>
</organism>
<evidence type="ECO:0000313" key="6">
    <source>
        <dbReference type="EMBL" id="CAE8613440.1"/>
    </source>
</evidence>
<dbReference type="InterPro" id="IPR029044">
    <property type="entry name" value="Nucleotide-diphossugar_trans"/>
</dbReference>
<dbReference type="InterPro" id="IPR021067">
    <property type="entry name" value="Glycosyltransferase"/>
</dbReference>
<sequence length="468" mass="52762">MATTLLRADSCGACGSLGAEFCCSRCKAAKFCGPECFRKAWKMHKAQCGKERSVPTSGSSSPGPPATLQSPILEGRIFVSIVAYCDPELPTTLRALLSCAVQPQLLSVGLIWQGEGEPLRESDLQHLSQLWGLDKARAVGENENKRGKLSLPAGHDLQWEGLLGGRIRLVRMPAEDARGPCWARYLAQLLWQGEELYLQIDSHMRFVPEWDRHAREQLLSCAARSAKPVLCSYGRGYPLGVPHDWMPPSELTPCLNCAGFFDDNDVLNIRYRTLNQDWPQPQQSFFWSAHFSFSSSEILRDVPYDPQLLMLFYGEEILMTVRLFTHGWDLFSPSRGLVFHLWEREYRRVYMLDMRKLYAELAHASRRRMHTLLNSGPAPFFEEVPDLWPLPGDACPRKHSRDPFGLGMARSLSDYEQAAEVSFRNRQLGDFALRGGASDESLFAAQEDGGQAAVEERCRTSWRSIAAK</sequence>
<dbReference type="Pfam" id="PF11397">
    <property type="entry name" value="GlcNAc"/>
    <property type="match status" value="1"/>
</dbReference>
<evidence type="ECO:0000256" key="2">
    <source>
        <dbReference type="ARBA" id="ARBA00022771"/>
    </source>
</evidence>
<dbReference type="PANTHER" id="PTHR34496">
    <property type="entry name" value="GLCNAC TRANSFERASE-RELATED"/>
    <property type="match status" value="1"/>
</dbReference>
<keyword evidence="7" id="KW-1185">Reference proteome</keyword>
<keyword evidence="2 4" id="KW-0863">Zinc-finger</keyword>
<evidence type="ECO:0000256" key="3">
    <source>
        <dbReference type="ARBA" id="ARBA00022833"/>
    </source>
</evidence>
<feature type="domain" description="MYND-type" evidence="5">
    <location>
        <begin position="11"/>
        <end position="48"/>
    </location>
</feature>
<dbReference type="Proteomes" id="UP000654075">
    <property type="component" value="Unassembled WGS sequence"/>
</dbReference>
<dbReference type="OMA" id="HECAGLG"/>
<name>A0A813FS06_POLGL</name>
<comment type="caution">
    <text evidence="6">The sequence shown here is derived from an EMBL/GenBank/DDBJ whole genome shotgun (WGS) entry which is preliminary data.</text>
</comment>
<gene>
    <name evidence="6" type="ORF">PGLA1383_LOCUS31208</name>
</gene>
<dbReference type="GO" id="GO:0008270">
    <property type="term" value="F:zinc ion binding"/>
    <property type="evidence" value="ECO:0007669"/>
    <property type="project" value="UniProtKB-KW"/>
</dbReference>
<dbReference type="AlphaFoldDB" id="A0A813FS06"/>
<dbReference type="SUPFAM" id="SSF144232">
    <property type="entry name" value="HIT/MYND zinc finger-like"/>
    <property type="match status" value="1"/>
</dbReference>
<dbReference type="EMBL" id="CAJNNV010025259">
    <property type="protein sequence ID" value="CAE8613440.1"/>
    <property type="molecule type" value="Genomic_DNA"/>
</dbReference>
<keyword evidence="1" id="KW-0479">Metal-binding</keyword>
<dbReference type="Gene3D" id="6.10.140.2220">
    <property type="match status" value="1"/>
</dbReference>
<dbReference type="InterPro" id="IPR002893">
    <property type="entry name" value="Znf_MYND"/>
</dbReference>
<dbReference type="PROSITE" id="PS50865">
    <property type="entry name" value="ZF_MYND_2"/>
    <property type="match status" value="1"/>
</dbReference>
<dbReference type="PROSITE" id="PS01360">
    <property type="entry name" value="ZF_MYND_1"/>
    <property type="match status" value="1"/>
</dbReference>
<dbReference type="OrthoDB" id="443147at2759"/>
<dbReference type="SUPFAM" id="SSF53448">
    <property type="entry name" value="Nucleotide-diphospho-sugar transferases"/>
    <property type="match status" value="1"/>
</dbReference>
<protein>
    <recommendedName>
        <fullName evidence="5">MYND-type domain-containing protein</fullName>
    </recommendedName>
</protein>
<evidence type="ECO:0000256" key="1">
    <source>
        <dbReference type="ARBA" id="ARBA00022723"/>
    </source>
</evidence>
<reference evidence="6" key="1">
    <citation type="submission" date="2021-02" db="EMBL/GenBank/DDBJ databases">
        <authorList>
            <person name="Dougan E. K."/>
            <person name="Rhodes N."/>
            <person name="Thang M."/>
            <person name="Chan C."/>
        </authorList>
    </citation>
    <scope>NUCLEOTIDE SEQUENCE</scope>
</reference>
<evidence type="ECO:0000259" key="5">
    <source>
        <dbReference type="PROSITE" id="PS50865"/>
    </source>
</evidence>
<evidence type="ECO:0000313" key="7">
    <source>
        <dbReference type="Proteomes" id="UP000654075"/>
    </source>
</evidence>
<accession>A0A813FS06</accession>
<dbReference type="Pfam" id="PF01753">
    <property type="entry name" value="zf-MYND"/>
    <property type="match status" value="1"/>
</dbReference>
<evidence type="ECO:0000256" key="4">
    <source>
        <dbReference type="PROSITE-ProRule" id="PRU00134"/>
    </source>
</evidence>
<proteinExistence type="predicted"/>
<keyword evidence="3" id="KW-0862">Zinc</keyword>
<dbReference type="PANTHER" id="PTHR34496:SF9">
    <property type="entry name" value="[SKP1-PROTEIN]-HYDROXYPROLINE N-ACETYLGLUCOSAMINYLTRANSFERASE"/>
    <property type="match status" value="1"/>
</dbReference>